<evidence type="ECO:0000313" key="1">
    <source>
        <dbReference type="EMBL" id="KAF2743123.1"/>
    </source>
</evidence>
<dbReference type="EMBL" id="MU006600">
    <property type="protein sequence ID" value="KAF2743123.1"/>
    <property type="molecule type" value="Genomic_DNA"/>
</dbReference>
<accession>A0A6A6UZE7</accession>
<gene>
    <name evidence="1" type="ORF">M011DRAFT_247351</name>
</gene>
<organism evidence="1 2">
    <name type="scientific">Sporormia fimetaria CBS 119925</name>
    <dbReference type="NCBI Taxonomy" id="1340428"/>
    <lineage>
        <taxon>Eukaryota</taxon>
        <taxon>Fungi</taxon>
        <taxon>Dikarya</taxon>
        <taxon>Ascomycota</taxon>
        <taxon>Pezizomycotina</taxon>
        <taxon>Dothideomycetes</taxon>
        <taxon>Pleosporomycetidae</taxon>
        <taxon>Pleosporales</taxon>
        <taxon>Sporormiaceae</taxon>
        <taxon>Sporormia</taxon>
    </lineage>
</organism>
<dbReference type="AlphaFoldDB" id="A0A6A6UZE7"/>
<keyword evidence="2" id="KW-1185">Reference proteome</keyword>
<dbReference type="Proteomes" id="UP000799440">
    <property type="component" value="Unassembled WGS sequence"/>
</dbReference>
<proteinExistence type="predicted"/>
<protein>
    <submittedName>
        <fullName evidence="1">Uncharacterized protein</fullName>
    </submittedName>
</protein>
<reference evidence="1" key="1">
    <citation type="journal article" date="2020" name="Stud. Mycol.">
        <title>101 Dothideomycetes genomes: a test case for predicting lifestyles and emergence of pathogens.</title>
        <authorList>
            <person name="Haridas S."/>
            <person name="Albert R."/>
            <person name="Binder M."/>
            <person name="Bloem J."/>
            <person name="Labutti K."/>
            <person name="Salamov A."/>
            <person name="Andreopoulos B."/>
            <person name="Baker S."/>
            <person name="Barry K."/>
            <person name="Bills G."/>
            <person name="Bluhm B."/>
            <person name="Cannon C."/>
            <person name="Castanera R."/>
            <person name="Culley D."/>
            <person name="Daum C."/>
            <person name="Ezra D."/>
            <person name="Gonzalez J."/>
            <person name="Henrissat B."/>
            <person name="Kuo A."/>
            <person name="Liang C."/>
            <person name="Lipzen A."/>
            <person name="Lutzoni F."/>
            <person name="Magnuson J."/>
            <person name="Mondo S."/>
            <person name="Nolan M."/>
            <person name="Ohm R."/>
            <person name="Pangilinan J."/>
            <person name="Park H.-J."/>
            <person name="Ramirez L."/>
            <person name="Alfaro M."/>
            <person name="Sun H."/>
            <person name="Tritt A."/>
            <person name="Yoshinaga Y."/>
            <person name="Zwiers L.-H."/>
            <person name="Turgeon B."/>
            <person name="Goodwin S."/>
            <person name="Spatafora J."/>
            <person name="Crous P."/>
            <person name="Grigoriev I."/>
        </authorList>
    </citation>
    <scope>NUCLEOTIDE SEQUENCE</scope>
    <source>
        <strain evidence="1">CBS 119925</strain>
    </source>
</reference>
<name>A0A6A6UZE7_9PLEO</name>
<evidence type="ECO:0000313" key="2">
    <source>
        <dbReference type="Proteomes" id="UP000799440"/>
    </source>
</evidence>
<sequence>MRRGRPPAPRRLPCTLLPMPQDCPWTRHPPSAGVSRGPGGDLCAKSREPIERYYYLPSPPSQSACCFCFCFCCFLLASGVFRANVGCTRRFVAFHHLTGSPPVPITSLGVGWSPDPQLRRAPAAVPAVLYAGRIIRIQSRPPRSTRPTLPRLTTRIGAQVPQRTAPASPPPTRRTVLQLQKRLPGATLDELCIYWPYHLLHHFLLCLLGDVKIQ</sequence>